<dbReference type="Proteomes" id="UP000501060">
    <property type="component" value="Chromosome"/>
</dbReference>
<name>A0A858U2Q7_9MOLU</name>
<accession>A0A858U2Q7</accession>
<feature type="chain" id="PRO_5032874827" evidence="2">
    <location>
        <begin position="27"/>
        <end position="2916"/>
    </location>
</feature>
<feature type="coiled-coil region" evidence="1">
    <location>
        <begin position="1170"/>
        <end position="1229"/>
    </location>
</feature>
<evidence type="ECO:0000313" key="4">
    <source>
        <dbReference type="Proteomes" id="UP000501060"/>
    </source>
</evidence>
<keyword evidence="4" id="KW-1185">Reference proteome</keyword>
<organism evidence="3 4">
    <name type="scientific">Mycoplasma phocoenae</name>
    <dbReference type="NCBI Taxonomy" id="754517"/>
    <lineage>
        <taxon>Bacteria</taxon>
        <taxon>Bacillati</taxon>
        <taxon>Mycoplasmatota</taxon>
        <taxon>Mollicutes</taxon>
        <taxon>Mycoplasmataceae</taxon>
        <taxon>Mycoplasma</taxon>
    </lineage>
</organism>
<reference evidence="3 4" key="1">
    <citation type="submission" date="2020-04" db="EMBL/GenBank/DDBJ databases">
        <title>Novel Mycoplasma species detected in Phocoena phocoena (harbor porpoise) from the USA.</title>
        <authorList>
            <person name="Volokhov D.V."/>
        </authorList>
    </citation>
    <scope>NUCLEOTIDE SEQUENCE [LARGE SCALE GENOMIC DNA]</scope>
    <source>
        <strain evidence="3 4">Phocoena C-264-GEN</strain>
    </source>
</reference>
<sequence>MSKFTKSLASTTALALVAALSAATLATYTLTDHTEAKKETYIDKSLKETQELFNELKDDLNLTDEQLKEFSDLEQAALKEFNDANSDSVKKIEALKKLNDKLQELAGEWVTNTLQKDNLTKEDVKKLETFLKHQQARLRESDLISQFKSENITNLKTFFQNIWTTSKEDNVDFYNQYIDKLNSKLDEQETLIAKYLKTKDSNDESYSDYVTEIKTLLPSKALRFDLQNNIDEIETALTAKNFRINDIEINERLLIEKLSNIREDKTQLQKLADIYKTKYNDLQTQILNHGIAFINDAYNKIFPLSTDDQFVAKMNELSSRIKKATSNAELDSILDALIKIKKDHKILKGDITEFSIKNSPLAIKYKEISKYFRNIIQNKFDTSIQEEDIQFAEKDFYAFVDIISAKADENITNDSIVEKLASFVGSVQADKQVIYLKNALQTVYANPKLVKALSKGIVSKEELVKIQLNCVQKVNKIQFIEQRIKFVKNKLDKASKQLSGQSFVISEHEKLLFNQGLDNLFENEINIDTLEKQINVKLNDLIQLIKSRVELDELEKQVNESIINVNDYSNFVKNKYLSPKAKQLATDLIGRIQDIKIIANVSGEEILAKKELFREQLRQSQKNELKHLYITTKDQINKLAKIDDNNEILRLLKQSIEKVSDKLTVINNETEKMLFDFNPIVSTELDNQIKKYKVSVNFLEVLLKQQESISNFNKQQENIKRIFDENGQGKDYVPTENEQEQLNKLADIQEQLNSVSQNILDEIDNPYGDYPVEETLANINKINSKVNDIAKKANTLNDAEKQIAEADDLMNLLKENNASSLEKYKEDFAKIEELKQKIKEAINDPNSTPEQITELTAQLNKAVQVLDKKRSENNLSSLLSDTDNFIDQTFNGEDTAGKKALKTRLEALKKVASEKGLSDEEVKKLNGEVKAVQKLVQKVKEIEGAQKDFENKSEAITDGAAEVAKVRTDHLSAITELDKLLKKIAAGEEIPTEKDATSVLNQSLEDVLKLEAGYKKDIIDRINSEIQKEEIKKTDSSLSPTELAFNESLKTIDKFAKDPNSTPSELKVNQMLENQKLIDIAKQALVESQKILNDSALSTEKNKEDSNAIEEAINRNLPGENDTPTTIKAKREALAKAVEEIKQKHKLRVLFENEVPTIVPLEESKRAILSDLVNNEIKNLKDDYNKILEKQSFDDGELEQLTKNLVDKIEELKQQRIDLINEYNQKVDDIKQMCNDDFQDTAKGQDELNQYSEFPEYKKSKDKFDKASKDTGNTTMEDLDAMKKDIFNAFYEDVVNKNLKSYEDETFNKFGTTSADADLLSDPTRSGEAYQKIKAQKEAFREQIQKDLKKLRSNPDVTKDDYDRLTQRINAVNKHINALIKVADQMNQYEKLKEKNNQGTLKEINNGIKLFKELLNSYPISPEADASFLSGDDLTSETNGRTKDLLDRLKNTQDELRTKIQNKNKIMVDGKQYFIQQSTAASDDVIEILKEASESNKVSAFMDPELEVKTSFIFNKLDEENEKRTKEKLQEVSDEINHIIQNKEETAALGLQVGSALKIKEQFKDGASETTAKYIDELNDLIDKARMMYGSKDQNVTEQSIKEHIGKIEAAKQRIVQSAQISNVVNELLQINKDIEYHQIGSVDGNNDTKNTVNRWLESIISDSLPNAYMSDYERKEHLKDVYQRALQAKNFVNKQKALSEQITEWKDFITTESVSNPDYQNLQTDVNNLINALWEKNPKLTKTAEDADNAEIKQSIEVKETKLQKIKSMYASRKESIEKLKNFKEWDVYTNSADTYINLYSATQLKLEAYAENIRNVATAKELDVQNQKISTLKDVYQKYIELAEKTNEVNAFASSVMTNEQNISDYKTDLINRANQAKKMYSREDVTVDTLETKIQELTLYKARIETYKKWSDVKQKIDSDTTLDNSEKAVLNKKLQKLDSALSQITIHESNLTAEKVAEISNQYQTIINEWLSNDVTAENRQNAINFVFENSKNLKNKINEIDVYLREQKGALKAHLDTAEVNQKYNELKQLQQQAKNANKQDPNDESLKINLIDDIQNKIDELIKVKRNSASTLISNTQAIIDLLKHPDNAKWVSQEITFDNVEEKIINAFTDVNNLTISEVNEKLEKAYQAFKKFVKDILTNQNDTLLKQAKVMDEFIENFSNDSDLWTVKGKQAREEIVRQKSLITAFNTHEADAIAQVIDSPDQRSQYIGINPSKSFLIDFILKNMELVKNGSLSVEKFVNQTKADVETLYGTDGIVNAINNVFERRNVISNSSTTLLEKANLTRTSDMLQKINSVRENLVSRLEEIKATTNAVKIQNYLQDAKENRQKYIELVNIFKNEIEQVLSKRSTLQEIYAELFMSVNWNTKVSGSDTRLKTLEDTYSAEVNKIKNLKTQIHSTADASFIEGNNILTNITKDSIDNILENIDSFTTWITKDKHQQLFKKLIDIQASNGKKAFEVVNPQATTTLEMFEQEFNKIKPSEDSISEIDITNASSLLGLFDEFAFTKIDVKGANQSFFNPLNFKVSIVKESGNWYTAKEMGNVETHKDVMFKFKYTYNPSNLQTFNDFDGLEIVKDVTISFKTKNIVAVQAGTSAIFNSSVSNEERFGLKAKVKIGNAFELGWASKGFDFTANKQAIVDKMLESFKKAYKLSNDDSFAIIDHNAKQIKLGDTTEVVPFNDVSNVGMKFDFAPLYTFGQYSMIKPFNSKQIIKTFVKDGSIVALVAVPSQYSIGFQQQSWNLDTITLNPNNTQNESKVMPAATINTLKFKFDVDENGNIYAYIDFFEMNNIAKAKSTSDSRYDRVETGNNNETIYVWTNEQFCSWILERSDSWANLNKQNNIFTRLNGSTANENHFAPFVKTMRDGDVIVKNARSSAIYIQDGVLNQNDGRKSELFMSGVVEFFFNTKEN</sequence>
<feature type="signal peptide" evidence="2">
    <location>
        <begin position="1"/>
        <end position="26"/>
    </location>
</feature>
<feature type="coiled-coil region" evidence="1">
    <location>
        <begin position="46"/>
        <end position="105"/>
    </location>
</feature>
<gene>
    <name evidence="3" type="ORF">HGG69_00225</name>
</gene>
<keyword evidence="1" id="KW-0175">Coiled coil</keyword>
<feature type="coiled-coil region" evidence="1">
    <location>
        <begin position="1515"/>
        <end position="1546"/>
    </location>
</feature>
<feature type="coiled-coil region" evidence="1">
    <location>
        <begin position="782"/>
        <end position="872"/>
    </location>
</feature>
<proteinExistence type="predicted"/>
<dbReference type="KEGG" id="mphe:HGG69_00225"/>
<dbReference type="EMBL" id="CP051481">
    <property type="protein sequence ID" value="QJG66760.1"/>
    <property type="molecule type" value="Genomic_DNA"/>
</dbReference>
<evidence type="ECO:0000313" key="3">
    <source>
        <dbReference type="EMBL" id="QJG66760.1"/>
    </source>
</evidence>
<feature type="coiled-coil region" evidence="1">
    <location>
        <begin position="2297"/>
        <end position="2347"/>
    </location>
</feature>
<evidence type="ECO:0000256" key="2">
    <source>
        <dbReference type="SAM" id="SignalP"/>
    </source>
</evidence>
<protein>
    <submittedName>
        <fullName evidence="3">Uncharacterized protein</fullName>
    </submittedName>
</protein>
<evidence type="ECO:0000256" key="1">
    <source>
        <dbReference type="SAM" id="Coils"/>
    </source>
</evidence>
<keyword evidence="2" id="KW-0732">Signal</keyword>
<dbReference type="RefSeq" id="WP_169604811.1">
    <property type="nucleotide sequence ID" value="NZ_CP051481.1"/>
</dbReference>
<feature type="coiled-coil region" evidence="1">
    <location>
        <begin position="922"/>
        <end position="952"/>
    </location>
</feature>